<evidence type="ECO:0000259" key="1">
    <source>
        <dbReference type="Pfam" id="PF08044"/>
    </source>
</evidence>
<evidence type="ECO:0000313" key="3">
    <source>
        <dbReference type="Proteomes" id="UP000199051"/>
    </source>
</evidence>
<dbReference type="PANTHER" id="PTHR40763:SF5">
    <property type="entry name" value="MEMBRANE PROTEIN"/>
    <property type="match status" value="1"/>
</dbReference>
<evidence type="ECO:0000313" key="2">
    <source>
        <dbReference type="EMBL" id="SES48327.1"/>
    </source>
</evidence>
<dbReference type="Pfam" id="PF08044">
    <property type="entry name" value="DUF1707"/>
    <property type="match status" value="1"/>
</dbReference>
<dbReference type="PANTHER" id="PTHR40763">
    <property type="entry name" value="MEMBRANE PROTEIN-RELATED"/>
    <property type="match status" value="1"/>
</dbReference>
<proteinExistence type="predicted"/>
<dbReference type="AlphaFoldDB" id="A0A1H9XR98"/>
<name>A0A1H9XR98_9PSEU</name>
<feature type="domain" description="DUF1707" evidence="1">
    <location>
        <begin position="15"/>
        <end position="67"/>
    </location>
</feature>
<dbReference type="Proteomes" id="UP000199051">
    <property type="component" value="Unassembled WGS sequence"/>
</dbReference>
<dbReference type="EMBL" id="FOGI01000019">
    <property type="protein sequence ID" value="SES48327.1"/>
    <property type="molecule type" value="Genomic_DNA"/>
</dbReference>
<dbReference type="RefSeq" id="WP_092786740.1">
    <property type="nucleotide sequence ID" value="NZ_FOGI01000019.1"/>
</dbReference>
<accession>A0A1H9XR98</accession>
<keyword evidence="3" id="KW-1185">Reference proteome</keyword>
<gene>
    <name evidence="2" type="ORF">SAMN04487818_11946</name>
</gene>
<dbReference type="InterPro" id="IPR012551">
    <property type="entry name" value="DUF1707_SHOCT-like"/>
</dbReference>
<organism evidence="2 3">
    <name type="scientific">Actinokineospora terrae</name>
    <dbReference type="NCBI Taxonomy" id="155974"/>
    <lineage>
        <taxon>Bacteria</taxon>
        <taxon>Bacillati</taxon>
        <taxon>Actinomycetota</taxon>
        <taxon>Actinomycetes</taxon>
        <taxon>Pseudonocardiales</taxon>
        <taxon>Pseudonocardiaceae</taxon>
        <taxon>Actinokineospora</taxon>
    </lineage>
</organism>
<dbReference type="STRING" id="155974.SAMN04487818_11946"/>
<protein>
    <recommendedName>
        <fullName evidence="1">DUF1707 domain-containing protein</fullName>
    </recommendedName>
</protein>
<reference evidence="3" key="1">
    <citation type="submission" date="2016-10" db="EMBL/GenBank/DDBJ databases">
        <authorList>
            <person name="Varghese N."/>
            <person name="Submissions S."/>
        </authorList>
    </citation>
    <scope>NUCLEOTIDE SEQUENCE [LARGE SCALE GENOMIC DNA]</scope>
    <source>
        <strain evidence="3">DSM 44260</strain>
    </source>
</reference>
<sequence>MSTESLPAPINPRDLRVSDAEREHVVGILQKAIGHGMLTLDEFTARTDIALAAKTRADLNTVLVDLPGVVNREPGSPTSIPPQEFRARMSSIKREGAWHVPREMVVHNWMGSSEFDFTEAVIQHPEVTIKLDVTGGSVELLLPANSGCVADDVEVIAGKVENKVGASQGGPVFVLTGRLKAGSVKIRRPSYTRIGSLTIRKPWRISWDT</sequence>